<evidence type="ECO:0000313" key="3">
    <source>
        <dbReference type="Proteomes" id="UP000823941"/>
    </source>
</evidence>
<feature type="signal peptide" evidence="1">
    <location>
        <begin position="1"/>
        <end position="24"/>
    </location>
</feature>
<reference evidence="2 3" key="1">
    <citation type="submission" date="2021-06" db="EMBL/GenBank/DDBJ databases">
        <title>A haploid diamondback moth (Plutella xylostella L.) genome assembly resolves 31 chromosomes and identifies a diamide resistance mutation.</title>
        <authorList>
            <person name="Ward C.M."/>
            <person name="Perry K.D."/>
            <person name="Baker G."/>
            <person name="Powis K."/>
            <person name="Heckel D.G."/>
            <person name="Baxter S.W."/>
        </authorList>
    </citation>
    <scope>NUCLEOTIDE SEQUENCE [LARGE SCALE GENOMIC DNA]</scope>
    <source>
        <strain evidence="2 3">LV</strain>
        <tissue evidence="2">Single pupa</tissue>
    </source>
</reference>
<organism evidence="2 3">
    <name type="scientific">Plutella xylostella</name>
    <name type="common">Diamondback moth</name>
    <name type="synonym">Plutella maculipennis</name>
    <dbReference type="NCBI Taxonomy" id="51655"/>
    <lineage>
        <taxon>Eukaryota</taxon>
        <taxon>Metazoa</taxon>
        <taxon>Ecdysozoa</taxon>
        <taxon>Arthropoda</taxon>
        <taxon>Hexapoda</taxon>
        <taxon>Insecta</taxon>
        <taxon>Pterygota</taxon>
        <taxon>Neoptera</taxon>
        <taxon>Endopterygota</taxon>
        <taxon>Lepidoptera</taxon>
        <taxon>Glossata</taxon>
        <taxon>Ditrysia</taxon>
        <taxon>Yponomeutoidea</taxon>
        <taxon>Plutellidae</taxon>
        <taxon>Plutella</taxon>
    </lineage>
</organism>
<gene>
    <name evidence="2" type="ORF">JYU34_003511</name>
</gene>
<feature type="chain" id="PRO_5047167169" evidence="1">
    <location>
        <begin position="25"/>
        <end position="163"/>
    </location>
</feature>
<dbReference type="Proteomes" id="UP000823941">
    <property type="component" value="Chromosome 5"/>
</dbReference>
<sequence>MAQGLARALAVVAIVLIAAPHFTAQPPTAEESIGKDRTQRQASLKYKKQTAVKPKWGFFGTIFHLILEQVNDTKSAYNQITELVNNQFTDDNVVPTEADPNNNGTTETPKISRAEFLRILDRNLKGLARLRNLEWREAKKDSWENLQRYKEEIFNGKKTGKRR</sequence>
<proteinExistence type="predicted"/>
<name>A0ABQ7R086_PLUXY</name>
<dbReference type="EMBL" id="JAHIBW010000005">
    <property type="protein sequence ID" value="KAG7310706.1"/>
    <property type="molecule type" value="Genomic_DNA"/>
</dbReference>
<comment type="caution">
    <text evidence="2">The sequence shown here is derived from an EMBL/GenBank/DDBJ whole genome shotgun (WGS) entry which is preliminary data.</text>
</comment>
<keyword evidence="1" id="KW-0732">Signal</keyword>
<evidence type="ECO:0000256" key="1">
    <source>
        <dbReference type="SAM" id="SignalP"/>
    </source>
</evidence>
<keyword evidence="3" id="KW-1185">Reference proteome</keyword>
<accession>A0ABQ7R086</accession>
<protein>
    <submittedName>
        <fullName evidence="2">Uncharacterized protein</fullName>
    </submittedName>
</protein>
<evidence type="ECO:0000313" key="2">
    <source>
        <dbReference type="EMBL" id="KAG7310706.1"/>
    </source>
</evidence>